<geneLocation type="plasmid" evidence="9">
    <name>3</name>
</geneLocation>
<keyword evidence="8" id="KW-0614">Plasmid</keyword>
<dbReference type="PROSITE" id="PS51373">
    <property type="entry name" value="HIPIP"/>
    <property type="match status" value="1"/>
</dbReference>
<protein>
    <recommendedName>
        <fullName evidence="7">High potential iron-sulfur proteins family profile domain-containing protein</fullName>
    </recommendedName>
</protein>
<keyword evidence="3" id="KW-0479">Metal-binding</keyword>
<dbReference type="GO" id="GO:0046872">
    <property type="term" value="F:metal ion binding"/>
    <property type="evidence" value="ECO:0007669"/>
    <property type="project" value="UniProtKB-KW"/>
</dbReference>
<dbReference type="Proteomes" id="UP000019024">
    <property type="component" value="Plasmid unnamed4"/>
</dbReference>
<dbReference type="GO" id="GO:0051539">
    <property type="term" value="F:4 iron, 4 sulfur cluster binding"/>
    <property type="evidence" value="ECO:0007669"/>
    <property type="project" value="UniProtKB-KW"/>
</dbReference>
<keyword evidence="2" id="KW-0004">4Fe-4S</keyword>
<dbReference type="eggNOG" id="arCOG10745">
    <property type="taxonomic scope" value="Archaea"/>
</dbReference>
<dbReference type="InterPro" id="IPR006311">
    <property type="entry name" value="TAT_signal"/>
</dbReference>
<dbReference type="InterPro" id="IPR000170">
    <property type="entry name" value="High_potential_FeS_prot"/>
</dbReference>
<dbReference type="GO" id="GO:0009055">
    <property type="term" value="F:electron transfer activity"/>
    <property type="evidence" value="ECO:0007669"/>
    <property type="project" value="InterPro"/>
</dbReference>
<evidence type="ECO:0000256" key="1">
    <source>
        <dbReference type="ARBA" id="ARBA00022448"/>
    </source>
</evidence>
<dbReference type="GeneID" id="25147653"/>
<dbReference type="AlphaFoldDB" id="W0JYK3"/>
<dbReference type="Pfam" id="PF01355">
    <property type="entry name" value="HIPIP"/>
    <property type="match status" value="1"/>
</dbReference>
<name>W0JYK3_9EURY</name>
<proteinExistence type="predicted"/>
<dbReference type="HOGENOM" id="CLU_123161_0_0_2"/>
<dbReference type="Gene3D" id="4.10.490.10">
    <property type="entry name" value="High potential iron-sulphur protein"/>
    <property type="match status" value="1"/>
</dbReference>
<dbReference type="PROSITE" id="PS51318">
    <property type="entry name" value="TAT"/>
    <property type="match status" value="1"/>
</dbReference>
<feature type="domain" description="High potential iron-sulfur proteins family profile" evidence="7">
    <location>
        <begin position="64"/>
        <end position="132"/>
    </location>
</feature>
<dbReference type="RefSeq" id="WP_049955125.1">
    <property type="nucleotide sequence ID" value="NZ_CP007059.1"/>
</dbReference>
<keyword evidence="5" id="KW-0408">Iron</keyword>
<evidence type="ECO:0000256" key="5">
    <source>
        <dbReference type="ARBA" id="ARBA00023004"/>
    </source>
</evidence>
<dbReference type="KEGG" id="hlr:HALLA_20685"/>
<sequence>MNDSERRKTRRRLLQLAGTGSVIGLAGCLNLGANGSPQDERPADWCLDILDGEVPEVEATAPSIDGIERADEGELESKSNAAYECGARDGAQCGNCTFYIDDENGDAIGACTEVAGPIRSVDWCALWQPREKMADGE</sequence>
<evidence type="ECO:0000256" key="3">
    <source>
        <dbReference type="ARBA" id="ARBA00022723"/>
    </source>
</evidence>
<organism evidence="8 9">
    <name type="scientific">Halostagnicola larsenii XH-48</name>
    <dbReference type="NCBI Taxonomy" id="797299"/>
    <lineage>
        <taxon>Archaea</taxon>
        <taxon>Methanobacteriati</taxon>
        <taxon>Methanobacteriota</taxon>
        <taxon>Stenosarchaea group</taxon>
        <taxon>Halobacteria</taxon>
        <taxon>Halobacteriales</taxon>
        <taxon>Natrialbaceae</taxon>
        <taxon>Halostagnicola</taxon>
    </lineage>
</organism>
<evidence type="ECO:0000313" key="8">
    <source>
        <dbReference type="EMBL" id="AHG02322.1"/>
    </source>
</evidence>
<dbReference type="SUPFAM" id="SSF57652">
    <property type="entry name" value="HIPIP (high potential iron protein)"/>
    <property type="match status" value="1"/>
</dbReference>
<evidence type="ECO:0000256" key="4">
    <source>
        <dbReference type="ARBA" id="ARBA00022982"/>
    </source>
</evidence>
<reference evidence="8 9" key="1">
    <citation type="submission" date="2014-01" db="EMBL/GenBank/DDBJ databases">
        <authorList>
            <consortium name="DOE Joint Genome Institute"/>
            <person name="Anderson I."/>
            <person name="Huntemann M."/>
            <person name="Han J."/>
            <person name="Chen A."/>
            <person name="Kyrpides N."/>
            <person name="Mavromatis K."/>
            <person name="Markowitz V."/>
            <person name="Palaniappan K."/>
            <person name="Ivanova N."/>
            <person name="Schaumberg A."/>
            <person name="Pati A."/>
            <person name="Liolios K."/>
            <person name="Nordberg H.P."/>
            <person name="Cantor M.N."/>
            <person name="Hua S.X."/>
            <person name="Woyke T."/>
        </authorList>
    </citation>
    <scope>NUCLEOTIDE SEQUENCE [LARGE SCALE GENOMIC DNA]</scope>
    <source>
        <strain evidence="8 9">XH-48</strain>
        <plasmid evidence="9">3</plasmid>
    </source>
</reference>
<keyword evidence="9" id="KW-1185">Reference proteome</keyword>
<keyword evidence="6" id="KW-0411">Iron-sulfur</keyword>
<gene>
    <name evidence="8" type="ORF">HALLA_20685</name>
</gene>
<evidence type="ECO:0000313" key="9">
    <source>
        <dbReference type="Proteomes" id="UP000019024"/>
    </source>
</evidence>
<keyword evidence="4" id="KW-0249">Electron transport</keyword>
<evidence type="ECO:0000256" key="6">
    <source>
        <dbReference type="ARBA" id="ARBA00023014"/>
    </source>
</evidence>
<dbReference type="EMBL" id="CP007059">
    <property type="protein sequence ID" value="AHG02322.1"/>
    <property type="molecule type" value="Genomic_DNA"/>
</dbReference>
<evidence type="ECO:0000259" key="7">
    <source>
        <dbReference type="PROSITE" id="PS51373"/>
    </source>
</evidence>
<dbReference type="InterPro" id="IPR036369">
    <property type="entry name" value="HIPIP_sf"/>
</dbReference>
<accession>W0JYK3</accession>
<dbReference type="GO" id="GO:0019646">
    <property type="term" value="P:aerobic electron transport chain"/>
    <property type="evidence" value="ECO:0007669"/>
    <property type="project" value="InterPro"/>
</dbReference>
<dbReference type="OrthoDB" id="183484at2157"/>
<evidence type="ECO:0000256" key="2">
    <source>
        <dbReference type="ARBA" id="ARBA00022485"/>
    </source>
</evidence>
<dbReference type="PROSITE" id="PS51257">
    <property type="entry name" value="PROKAR_LIPOPROTEIN"/>
    <property type="match status" value="1"/>
</dbReference>
<keyword evidence="1" id="KW-0813">Transport</keyword>